<dbReference type="EMBL" id="GBRH01210242">
    <property type="protein sequence ID" value="JAD87653.1"/>
    <property type="molecule type" value="Transcribed_RNA"/>
</dbReference>
<accession>A0A0A9DLW0</accession>
<organism evidence="3">
    <name type="scientific">Arundo donax</name>
    <name type="common">Giant reed</name>
    <name type="synonym">Donax arundinaceus</name>
    <dbReference type="NCBI Taxonomy" id="35708"/>
    <lineage>
        <taxon>Eukaryota</taxon>
        <taxon>Viridiplantae</taxon>
        <taxon>Streptophyta</taxon>
        <taxon>Embryophyta</taxon>
        <taxon>Tracheophyta</taxon>
        <taxon>Spermatophyta</taxon>
        <taxon>Magnoliopsida</taxon>
        <taxon>Liliopsida</taxon>
        <taxon>Poales</taxon>
        <taxon>Poaceae</taxon>
        <taxon>PACMAD clade</taxon>
        <taxon>Arundinoideae</taxon>
        <taxon>Arundineae</taxon>
        <taxon>Arundo</taxon>
    </lineage>
</organism>
<name>A0A0A9DLW0_ARUDO</name>
<keyword evidence="2" id="KW-0732">Signal</keyword>
<evidence type="ECO:0000313" key="3">
    <source>
        <dbReference type="EMBL" id="JAD87653.1"/>
    </source>
</evidence>
<keyword evidence="1" id="KW-0472">Membrane</keyword>
<proteinExistence type="predicted"/>
<keyword evidence="1" id="KW-1133">Transmembrane helix</keyword>
<dbReference type="AlphaFoldDB" id="A0A0A9DLW0"/>
<reference evidence="3" key="1">
    <citation type="submission" date="2014-09" db="EMBL/GenBank/DDBJ databases">
        <authorList>
            <person name="Magalhaes I.L.F."/>
            <person name="Oliveira U."/>
            <person name="Santos F.R."/>
            <person name="Vidigal T.H.D.A."/>
            <person name="Brescovit A.D."/>
            <person name="Santos A.J."/>
        </authorList>
    </citation>
    <scope>NUCLEOTIDE SEQUENCE</scope>
    <source>
        <tissue evidence="3">Shoot tissue taken approximately 20 cm above the soil surface</tissue>
    </source>
</reference>
<feature type="transmembrane region" description="Helical" evidence="1">
    <location>
        <begin position="31"/>
        <end position="49"/>
    </location>
</feature>
<evidence type="ECO:0000256" key="1">
    <source>
        <dbReference type="SAM" id="Phobius"/>
    </source>
</evidence>
<protein>
    <recommendedName>
        <fullName evidence="4">Secreted peptide</fullName>
    </recommendedName>
</protein>
<reference evidence="3" key="2">
    <citation type="journal article" date="2015" name="Data Brief">
        <title>Shoot transcriptome of the giant reed, Arundo donax.</title>
        <authorList>
            <person name="Barrero R.A."/>
            <person name="Guerrero F.D."/>
            <person name="Moolhuijzen P."/>
            <person name="Goolsby J.A."/>
            <person name="Tidwell J."/>
            <person name="Bellgard S.E."/>
            <person name="Bellgard M.I."/>
        </authorList>
    </citation>
    <scope>NUCLEOTIDE SEQUENCE</scope>
    <source>
        <tissue evidence="3">Shoot tissue taken approximately 20 cm above the soil surface</tissue>
    </source>
</reference>
<evidence type="ECO:0008006" key="4">
    <source>
        <dbReference type="Google" id="ProtNLM"/>
    </source>
</evidence>
<feature type="chain" id="PRO_5002045005" description="Secreted peptide" evidence="2">
    <location>
        <begin position="23"/>
        <end position="67"/>
    </location>
</feature>
<evidence type="ECO:0000256" key="2">
    <source>
        <dbReference type="SAM" id="SignalP"/>
    </source>
</evidence>
<keyword evidence="1" id="KW-0812">Transmembrane</keyword>
<sequence>MMFNVIVFVLFSLVLLSPLGACFHNFIGFRTTLTCCSIIFLFYIVYYNTSSVSFSSFRPCFQSRELS</sequence>
<feature type="signal peptide" evidence="2">
    <location>
        <begin position="1"/>
        <end position="22"/>
    </location>
</feature>